<dbReference type="OrthoDB" id="2098436at2759"/>
<dbReference type="SUPFAM" id="SSF47240">
    <property type="entry name" value="Ferritin-like"/>
    <property type="match status" value="1"/>
</dbReference>
<feature type="signal peptide" evidence="1">
    <location>
        <begin position="1"/>
        <end position="21"/>
    </location>
</feature>
<dbReference type="InterPro" id="IPR039254">
    <property type="entry name" value="Rds1"/>
</dbReference>
<dbReference type="Proteomes" id="UP000008064">
    <property type="component" value="Unassembled WGS sequence"/>
</dbReference>
<dbReference type="Pfam" id="PF13668">
    <property type="entry name" value="Ferritin_2"/>
    <property type="match status" value="1"/>
</dbReference>
<dbReference type="CDD" id="cd00657">
    <property type="entry name" value="Ferritin_like"/>
    <property type="match status" value="1"/>
</dbReference>
<name>F8NI67_SERL9</name>
<dbReference type="RefSeq" id="XP_007313206.1">
    <property type="nucleotide sequence ID" value="XM_007313144.1"/>
</dbReference>
<dbReference type="KEGG" id="sla:SERLADRAFT_444879"/>
<keyword evidence="1" id="KW-0732">Signal</keyword>
<evidence type="ECO:0000256" key="1">
    <source>
        <dbReference type="SAM" id="SignalP"/>
    </source>
</evidence>
<dbReference type="HOGENOM" id="CLU_029630_0_0_1"/>
<proteinExistence type="predicted"/>
<dbReference type="EMBL" id="GL945429">
    <property type="protein sequence ID" value="EGO28964.1"/>
    <property type="molecule type" value="Genomic_DNA"/>
</dbReference>
<dbReference type="GeneID" id="18816142"/>
<sequence>MKFSTAFAAISIASVHQLAQALPAKRASNSTGGYSPSVIEVLNFALTLEHLESTFYAQGVQNYTQQDFVNAGLPDFAQGRFKEICDQEATHVSFLSGVLGSQAVNACTYNFPVTDPKSFAAFSYMLENVGVSAYSGAAKLLVSDTTYISAAASILAVEARHSAWVNSAVLMANPWNSAFDTPLDLNQAYTIASGLITSCPSNNMALPVKAFPMLTFPSTAQPNQTVQVSFSANTTSSNDLYVAFLSGLTPTIVPLKNNTVTIPGMLQGVVFALVVNSSNSTSDNVTVAGPSFLSFDYNQMGQAEIQG</sequence>
<dbReference type="PANTHER" id="PTHR38705:SF1">
    <property type="entry name" value="PROTEIN RDS1"/>
    <property type="match status" value="1"/>
</dbReference>
<evidence type="ECO:0000313" key="2">
    <source>
        <dbReference type="EMBL" id="EGO28964.1"/>
    </source>
</evidence>
<protein>
    <submittedName>
        <fullName evidence="2">Uncharacterized protein</fullName>
    </submittedName>
</protein>
<dbReference type="PANTHER" id="PTHR38705">
    <property type="entry name" value="PROTEIN RDS1"/>
    <property type="match status" value="1"/>
</dbReference>
<gene>
    <name evidence="2" type="ORF">SERLADRAFT_444879</name>
</gene>
<accession>F8NI67</accession>
<reference evidence="2" key="1">
    <citation type="submission" date="2011-04" db="EMBL/GenBank/DDBJ databases">
        <title>Evolution of plant cell wall degrading machinery underlies the functional diversity of forest fungi.</title>
        <authorList>
            <consortium name="US DOE Joint Genome Institute (JGI-PGF)"/>
            <person name="Eastwood D.C."/>
            <person name="Floudas D."/>
            <person name="Binder M."/>
            <person name="Majcherczyk A."/>
            <person name="Schneider P."/>
            <person name="Aerts A."/>
            <person name="Asiegbu F.O."/>
            <person name="Baker S.E."/>
            <person name="Barry K."/>
            <person name="Bendiksby M."/>
            <person name="Blumentritt M."/>
            <person name="Coutinho P.M."/>
            <person name="Cullen D."/>
            <person name="Cullen D."/>
            <person name="Gathman A."/>
            <person name="Goodell B."/>
            <person name="Henrissat B."/>
            <person name="Ihrmark K."/>
            <person name="Kauserud H."/>
            <person name="Kohler A."/>
            <person name="LaButti K."/>
            <person name="Lapidus A."/>
            <person name="Lavin J.L."/>
            <person name="Lee Y.-H."/>
            <person name="Lindquist E."/>
            <person name="Lilly W."/>
            <person name="Lucas S."/>
            <person name="Morin E."/>
            <person name="Murat C."/>
            <person name="Oguiza J.A."/>
            <person name="Park J."/>
            <person name="Pisabarro A.G."/>
            <person name="Riley R."/>
            <person name="Rosling A."/>
            <person name="Salamov A."/>
            <person name="Schmidt O."/>
            <person name="Schmutz J."/>
            <person name="Skrede I."/>
            <person name="Stenlid J."/>
            <person name="Wiebenga A."/>
            <person name="Xie X."/>
            <person name="Kues U."/>
            <person name="Hibbett D.S."/>
            <person name="Hoffmeister D."/>
            <person name="Hogberg N."/>
            <person name="Martin F."/>
            <person name="Grigoriev I.V."/>
            <person name="Watkinson S.C."/>
        </authorList>
    </citation>
    <scope>NUCLEOTIDE SEQUENCE</scope>
    <source>
        <strain evidence="2">S7.9</strain>
    </source>
</reference>
<dbReference type="AlphaFoldDB" id="F8NI67"/>
<dbReference type="InterPro" id="IPR009078">
    <property type="entry name" value="Ferritin-like_SF"/>
</dbReference>
<feature type="chain" id="PRO_5003376019" evidence="1">
    <location>
        <begin position="22"/>
        <end position="307"/>
    </location>
</feature>
<organism>
    <name type="scientific">Serpula lacrymans var. lacrymans (strain S7.9)</name>
    <name type="common">Dry rot fungus</name>
    <dbReference type="NCBI Taxonomy" id="578457"/>
    <lineage>
        <taxon>Eukaryota</taxon>
        <taxon>Fungi</taxon>
        <taxon>Dikarya</taxon>
        <taxon>Basidiomycota</taxon>
        <taxon>Agaricomycotina</taxon>
        <taxon>Agaricomycetes</taxon>
        <taxon>Agaricomycetidae</taxon>
        <taxon>Boletales</taxon>
        <taxon>Coniophorineae</taxon>
        <taxon>Serpulaceae</taxon>
        <taxon>Serpula</taxon>
    </lineage>
</organism>